<feature type="transmembrane region" description="Helical" evidence="6">
    <location>
        <begin position="351"/>
        <end position="370"/>
    </location>
</feature>
<evidence type="ECO:0000256" key="1">
    <source>
        <dbReference type="ARBA" id="ARBA00004651"/>
    </source>
</evidence>
<dbReference type="Gene3D" id="1.20.1250.20">
    <property type="entry name" value="MFS general substrate transporter like domains"/>
    <property type="match status" value="2"/>
</dbReference>
<dbReference type="InterPro" id="IPR011701">
    <property type="entry name" value="MFS"/>
</dbReference>
<name>A0ABV6JJK4_9BACL</name>
<dbReference type="EMBL" id="JBHLVF010000047">
    <property type="protein sequence ID" value="MFC0395867.1"/>
    <property type="molecule type" value="Genomic_DNA"/>
</dbReference>
<evidence type="ECO:0000259" key="7">
    <source>
        <dbReference type="PROSITE" id="PS50850"/>
    </source>
</evidence>
<organism evidence="8 9">
    <name type="scientific">Paenibacillus mendelii</name>
    <dbReference type="NCBI Taxonomy" id="206163"/>
    <lineage>
        <taxon>Bacteria</taxon>
        <taxon>Bacillati</taxon>
        <taxon>Bacillota</taxon>
        <taxon>Bacilli</taxon>
        <taxon>Bacillales</taxon>
        <taxon>Paenibacillaceae</taxon>
        <taxon>Paenibacillus</taxon>
    </lineage>
</organism>
<dbReference type="PROSITE" id="PS50850">
    <property type="entry name" value="MFS"/>
    <property type="match status" value="1"/>
</dbReference>
<dbReference type="CDD" id="cd17339">
    <property type="entry name" value="MFS_NIMT_CynX_like"/>
    <property type="match status" value="1"/>
</dbReference>
<evidence type="ECO:0000313" key="9">
    <source>
        <dbReference type="Proteomes" id="UP001589818"/>
    </source>
</evidence>
<feature type="transmembrane region" description="Helical" evidence="6">
    <location>
        <begin position="318"/>
        <end position="339"/>
    </location>
</feature>
<proteinExistence type="predicted"/>
<sequence length="407" mass="43148">MSAQKNEVLAAGRAQSNSKRVLLVLGLIFIALNLRAPLTAVGPLIGSIRDSVNISNTLAGTITTFPLLAFALLSPFTPLLARRFGTERVVLVALCILAGGIILRSVSGAGTLFGGTILLGLAIAVCNVLLPSLVKREFPHRVGLMTGVYSVSMNMCGAIASGISVPIAVNLGLGWRGALGCWAVLVLLSILVWLPQLRPGTDKHKAAEPVRVQRSSGSSSMWRSGLAWQVTLFMGLQSTIFYIVITWFPQILVDRGMSSDSAGWMVSLMQFALLPITFIIPILAGRMESQRILVMITVVLYLVGIGGFFFGGNGFVPLWSIILGVAIGSSFSLAMMFFSLRTRDAHDAAKLSGMAQSIGYLLAAAGPTLFGMLHDQTGSWNMPFLLLAAASLLILGCGLSAAQNRAV</sequence>
<dbReference type="PANTHER" id="PTHR23523">
    <property type="match status" value="1"/>
</dbReference>
<feature type="transmembrane region" description="Helical" evidence="6">
    <location>
        <begin position="89"/>
        <end position="106"/>
    </location>
</feature>
<keyword evidence="3 6" id="KW-0812">Transmembrane</keyword>
<dbReference type="NCBIfam" id="TIGR00896">
    <property type="entry name" value="CynX"/>
    <property type="match status" value="1"/>
</dbReference>
<comment type="caution">
    <text evidence="8">The sequence shown here is derived from an EMBL/GenBank/DDBJ whole genome shotgun (WGS) entry which is preliminary data.</text>
</comment>
<keyword evidence="9" id="KW-1185">Reference proteome</keyword>
<dbReference type="PANTHER" id="PTHR23523:SF2">
    <property type="entry name" value="2-NITROIMIDAZOLE TRANSPORTER"/>
    <property type="match status" value="1"/>
</dbReference>
<dbReference type="RefSeq" id="WP_204817557.1">
    <property type="nucleotide sequence ID" value="NZ_JANHOF010000002.1"/>
</dbReference>
<keyword evidence="4 6" id="KW-1133">Transmembrane helix</keyword>
<evidence type="ECO:0000256" key="2">
    <source>
        <dbReference type="ARBA" id="ARBA00022448"/>
    </source>
</evidence>
<keyword evidence="2" id="KW-0813">Transport</keyword>
<feature type="transmembrane region" description="Helical" evidence="6">
    <location>
        <begin position="57"/>
        <end position="77"/>
    </location>
</feature>
<keyword evidence="5 6" id="KW-0472">Membrane</keyword>
<dbReference type="Proteomes" id="UP001589818">
    <property type="component" value="Unassembled WGS sequence"/>
</dbReference>
<feature type="transmembrane region" description="Helical" evidence="6">
    <location>
        <begin position="112"/>
        <end position="130"/>
    </location>
</feature>
<dbReference type="SUPFAM" id="SSF103473">
    <property type="entry name" value="MFS general substrate transporter"/>
    <property type="match status" value="1"/>
</dbReference>
<evidence type="ECO:0000256" key="5">
    <source>
        <dbReference type="ARBA" id="ARBA00023136"/>
    </source>
</evidence>
<dbReference type="InterPro" id="IPR036259">
    <property type="entry name" value="MFS_trans_sf"/>
</dbReference>
<evidence type="ECO:0000313" key="8">
    <source>
        <dbReference type="EMBL" id="MFC0395867.1"/>
    </source>
</evidence>
<feature type="transmembrane region" description="Helical" evidence="6">
    <location>
        <begin position="142"/>
        <end position="167"/>
    </location>
</feature>
<accession>A0ABV6JJK4</accession>
<feature type="transmembrane region" description="Helical" evidence="6">
    <location>
        <begin position="292"/>
        <end position="312"/>
    </location>
</feature>
<dbReference type="InterPro" id="IPR004747">
    <property type="entry name" value="CynX-like"/>
</dbReference>
<feature type="transmembrane region" description="Helical" evidence="6">
    <location>
        <begin position="226"/>
        <end position="249"/>
    </location>
</feature>
<reference evidence="8 9" key="1">
    <citation type="submission" date="2024-09" db="EMBL/GenBank/DDBJ databases">
        <authorList>
            <person name="Sun Q."/>
            <person name="Mori K."/>
        </authorList>
    </citation>
    <scope>NUCLEOTIDE SEQUENCE [LARGE SCALE GENOMIC DNA]</scope>
    <source>
        <strain evidence="8 9">CCM 4839</strain>
    </source>
</reference>
<feature type="domain" description="Major facilitator superfamily (MFS) profile" evidence="7">
    <location>
        <begin position="21"/>
        <end position="406"/>
    </location>
</feature>
<feature type="transmembrane region" description="Helical" evidence="6">
    <location>
        <begin position="382"/>
        <end position="402"/>
    </location>
</feature>
<dbReference type="InterPro" id="IPR020846">
    <property type="entry name" value="MFS_dom"/>
</dbReference>
<comment type="subcellular location">
    <subcellularLocation>
        <location evidence="1">Cell membrane</location>
        <topology evidence="1">Multi-pass membrane protein</topology>
    </subcellularLocation>
</comment>
<dbReference type="InterPro" id="IPR052524">
    <property type="entry name" value="MFS_Cyanate_Porter"/>
</dbReference>
<gene>
    <name evidence="8" type="ORF">ACFFJ8_31400</name>
</gene>
<evidence type="ECO:0000256" key="6">
    <source>
        <dbReference type="SAM" id="Phobius"/>
    </source>
</evidence>
<evidence type="ECO:0000256" key="3">
    <source>
        <dbReference type="ARBA" id="ARBA00022692"/>
    </source>
</evidence>
<dbReference type="Pfam" id="PF07690">
    <property type="entry name" value="MFS_1"/>
    <property type="match status" value="1"/>
</dbReference>
<feature type="transmembrane region" description="Helical" evidence="6">
    <location>
        <begin position="21"/>
        <end position="45"/>
    </location>
</feature>
<evidence type="ECO:0000256" key="4">
    <source>
        <dbReference type="ARBA" id="ARBA00022989"/>
    </source>
</evidence>
<feature type="transmembrane region" description="Helical" evidence="6">
    <location>
        <begin position="261"/>
        <end position="285"/>
    </location>
</feature>
<protein>
    <submittedName>
        <fullName evidence="8">CynX/NimT family MFS transporter</fullName>
    </submittedName>
</protein>
<feature type="transmembrane region" description="Helical" evidence="6">
    <location>
        <begin position="173"/>
        <end position="194"/>
    </location>
</feature>